<keyword evidence="2" id="KW-0479">Metal-binding</keyword>
<dbReference type="AlphaFoldDB" id="A0A345D949"/>
<keyword evidence="3 7" id="KW-0378">Hydrolase</keyword>
<dbReference type="Pfam" id="PF00753">
    <property type="entry name" value="Lactamase_B"/>
    <property type="match status" value="1"/>
</dbReference>
<name>A0A345D949_9BURK</name>
<evidence type="ECO:0000256" key="1">
    <source>
        <dbReference type="ARBA" id="ARBA00007749"/>
    </source>
</evidence>
<keyword evidence="4" id="KW-0862">Zinc</keyword>
<sequence>MNHSIRNLLKKIPLSIIGAVALTGPVGAWAQDTVATTSAHKAQAPGFFRFKLGEMNITALYDGVATLPASFFKGIRPEDVENNWKNTHDYTPRGIEDSVNAYLIDTGTQLIMVDAGGSQCFPAMGELKDNLRQAGYAPSDVDAILITHFHPDHGCGISDAQGNALYNNATVYVDEKEAAYWLSAEQTAKAPKEMQGIFLMEQKAVAPYKASQRLKTFKAGATLFPGVKSIAAYGHTPGHTVYQFDSEGQTAVFWGDLVHSNQMQLNNPKIAFEYDFDQKQAIATREHILAQAAKNNWLIGGAHIPFPGLGYVRTMGTGYDWNAVKYQSTVK</sequence>
<dbReference type="PANTHER" id="PTHR42978">
    <property type="entry name" value="QUORUM-QUENCHING LACTONASE YTNP-RELATED-RELATED"/>
    <property type="match status" value="1"/>
</dbReference>
<organism evidence="7 8">
    <name type="scientific">Ephemeroptericola cinctiostellae</name>
    <dbReference type="NCBI Taxonomy" id="2268024"/>
    <lineage>
        <taxon>Bacteria</taxon>
        <taxon>Pseudomonadati</taxon>
        <taxon>Pseudomonadota</taxon>
        <taxon>Betaproteobacteria</taxon>
        <taxon>Burkholderiales</taxon>
        <taxon>Burkholderiaceae</taxon>
        <taxon>Ephemeroptericola</taxon>
    </lineage>
</organism>
<dbReference type="PANTHER" id="PTHR42978:SF6">
    <property type="entry name" value="QUORUM-QUENCHING LACTONASE YTNP-RELATED"/>
    <property type="match status" value="1"/>
</dbReference>
<reference evidence="8" key="1">
    <citation type="submission" date="2018-07" db="EMBL/GenBank/DDBJ databases">
        <authorList>
            <person name="Kim H."/>
        </authorList>
    </citation>
    <scope>NUCLEOTIDE SEQUENCE [LARGE SCALE GENOMIC DNA]</scope>
    <source>
        <strain evidence="8">F02</strain>
    </source>
</reference>
<dbReference type="Gene3D" id="3.60.15.10">
    <property type="entry name" value="Ribonuclease Z/Hydroxyacylglutathione hydrolase-like"/>
    <property type="match status" value="1"/>
</dbReference>
<dbReference type="RefSeq" id="WP_114562141.1">
    <property type="nucleotide sequence ID" value="NZ_CP031124.1"/>
</dbReference>
<dbReference type="SUPFAM" id="SSF56281">
    <property type="entry name" value="Metallo-hydrolase/oxidoreductase"/>
    <property type="match status" value="1"/>
</dbReference>
<dbReference type="SMART" id="SM00849">
    <property type="entry name" value="Lactamase_B"/>
    <property type="match status" value="1"/>
</dbReference>
<gene>
    <name evidence="7" type="primary">ytnP</name>
    <name evidence="7" type="ORF">DTO96_100598</name>
</gene>
<dbReference type="InterPro" id="IPR051013">
    <property type="entry name" value="MBL_superfamily_lactonases"/>
</dbReference>
<dbReference type="EMBL" id="CP031124">
    <property type="protein sequence ID" value="AXF84887.1"/>
    <property type="molecule type" value="Genomic_DNA"/>
</dbReference>
<feature type="chain" id="PRO_5016773371" evidence="5">
    <location>
        <begin position="31"/>
        <end position="331"/>
    </location>
</feature>
<protein>
    <submittedName>
        <fullName evidence="7">Putative quorum-quenching lactonase YtnP</fullName>
        <ecNumber evidence="7">3.1.1.-</ecNumber>
    </submittedName>
</protein>
<dbReference type="Proteomes" id="UP000252182">
    <property type="component" value="Chromosome"/>
</dbReference>
<proteinExistence type="inferred from homology"/>
<evidence type="ECO:0000313" key="7">
    <source>
        <dbReference type="EMBL" id="AXF84887.1"/>
    </source>
</evidence>
<dbReference type="InterPro" id="IPR001279">
    <property type="entry name" value="Metallo-B-lactamas"/>
</dbReference>
<dbReference type="CDD" id="cd07720">
    <property type="entry name" value="OPHC2-like_MBL-fold"/>
    <property type="match status" value="1"/>
</dbReference>
<dbReference type="EC" id="3.1.1.-" evidence="7"/>
<evidence type="ECO:0000256" key="2">
    <source>
        <dbReference type="ARBA" id="ARBA00022723"/>
    </source>
</evidence>
<evidence type="ECO:0000256" key="5">
    <source>
        <dbReference type="SAM" id="SignalP"/>
    </source>
</evidence>
<comment type="similarity">
    <text evidence="1">Belongs to the metallo-beta-lactamase superfamily.</text>
</comment>
<dbReference type="GO" id="GO:0016787">
    <property type="term" value="F:hydrolase activity"/>
    <property type="evidence" value="ECO:0007669"/>
    <property type="project" value="UniProtKB-KW"/>
</dbReference>
<evidence type="ECO:0000256" key="4">
    <source>
        <dbReference type="ARBA" id="ARBA00022833"/>
    </source>
</evidence>
<dbReference type="GO" id="GO:0046872">
    <property type="term" value="F:metal ion binding"/>
    <property type="evidence" value="ECO:0007669"/>
    <property type="project" value="UniProtKB-KW"/>
</dbReference>
<evidence type="ECO:0000313" key="8">
    <source>
        <dbReference type="Proteomes" id="UP000252182"/>
    </source>
</evidence>
<feature type="domain" description="Metallo-beta-lactamase" evidence="6">
    <location>
        <begin position="98"/>
        <end position="303"/>
    </location>
</feature>
<feature type="signal peptide" evidence="5">
    <location>
        <begin position="1"/>
        <end position="30"/>
    </location>
</feature>
<accession>A0A345D949</accession>
<evidence type="ECO:0000259" key="6">
    <source>
        <dbReference type="SMART" id="SM00849"/>
    </source>
</evidence>
<evidence type="ECO:0000256" key="3">
    <source>
        <dbReference type="ARBA" id="ARBA00022801"/>
    </source>
</evidence>
<keyword evidence="8" id="KW-1185">Reference proteome</keyword>
<keyword evidence="5" id="KW-0732">Signal</keyword>
<dbReference type="KEGG" id="hyf:DTO96_100598"/>
<dbReference type="OrthoDB" id="5443440at2"/>
<dbReference type="InterPro" id="IPR036866">
    <property type="entry name" value="RibonucZ/Hydroxyglut_hydro"/>
</dbReference>